<dbReference type="InterPro" id="IPR006498">
    <property type="entry name" value="Tail_tube"/>
</dbReference>
<reference evidence="1 2" key="1">
    <citation type="submission" date="2014-06" db="EMBL/GenBank/DDBJ databases">
        <title>Draft genome sequence of Paenibacillus sp. MSt1.</title>
        <authorList>
            <person name="Aw Y.K."/>
            <person name="Ong K.S."/>
            <person name="Gan H.M."/>
            <person name="Lee S.M."/>
        </authorList>
    </citation>
    <scope>NUCLEOTIDE SEQUENCE [LARGE SCALE GENOMIC DNA]</scope>
    <source>
        <strain evidence="1 2">MSt1</strain>
    </source>
</reference>
<gene>
    <name evidence="1" type="ORF">ET33_26405</name>
</gene>
<keyword evidence="2" id="KW-1185">Reference proteome</keyword>
<organism evidence="1 2">
    <name type="scientific">Paenibacillus tyrfis</name>
    <dbReference type="NCBI Taxonomy" id="1501230"/>
    <lineage>
        <taxon>Bacteria</taxon>
        <taxon>Bacillati</taxon>
        <taxon>Bacillota</taxon>
        <taxon>Bacilli</taxon>
        <taxon>Bacillales</taxon>
        <taxon>Paenibacillaceae</taxon>
        <taxon>Paenibacillus</taxon>
    </lineage>
</organism>
<dbReference type="OrthoDB" id="9814992at2"/>
<evidence type="ECO:0000313" key="1">
    <source>
        <dbReference type="EMBL" id="KEQ22307.1"/>
    </source>
</evidence>
<protein>
    <submittedName>
        <fullName evidence="1">Tail protein</fullName>
    </submittedName>
</protein>
<dbReference type="eggNOG" id="COG3498">
    <property type="taxonomic scope" value="Bacteria"/>
</dbReference>
<sequence length="172" mass="19071">MRQIPEKLINFSAYLNGNEYLGAADLTLPNLESMTETLSGAGIAGEVDSPTLGHFSSMTTTINWRTVDRSAIRLLGQKSHAIDFRGSHQLYNSATGEYRPSGIRVTMKVMSKTGTLGNFAPASPTETSNEFEVSYIKIFMDGQEVLELDKFNFIFRVEGTDYLAEVRQQLGM</sequence>
<proteinExistence type="predicted"/>
<comment type="caution">
    <text evidence="1">The sequence shown here is derived from an EMBL/GenBank/DDBJ whole genome shotgun (WGS) entry which is preliminary data.</text>
</comment>
<dbReference type="Pfam" id="PF04985">
    <property type="entry name" value="Phage_tube"/>
    <property type="match status" value="1"/>
</dbReference>
<dbReference type="Proteomes" id="UP000028123">
    <property type="component" value="Unassembled WGS sequence"/>
</dbReference>
<evidence type="ECO:0000313" key="2">
    <source>
        <dbReference type="Proteomes" id="UP000028123"/>
    </source>
</evidence>
<dbReference type="AlphaFoldDB" id="A0A081NV34"/>
<name>A0A081NV34_9BACL</name>
<dbReference type="EMBL" id="JNVM01000040">
    <property type="protein sequence ID" value="KEQ22307.1"/>
    <property type="molecule type" value="Genomic_DNA"/>
</dbReference>
<dbReference type="RefSeq" id="WP_036691561.1">
    <property type="nucleotide sequence ID" value="NZ_JNVM01000040.1"/>
</dbReference>
<accession>A0A081NV34</accession>